<evidence type="ECO:0000313" key="2">
    <source>
        <dbReference type="Proteomes" id="UP000223913"/>
    </source>
</evidence>
<name>A0A2D0NIE8_FLAN2</name>
<keyword evidence="2" id="KW-1185">Reference proteome</keyword>
<gene>
    <name evidence="1" type="ORF">CRP01_02155</name>
</gene>
<dbReference type="AlphaFoldDB" id="A0A2D0NIE8"/>
<dbReference type="Proteomes" id="UP000223913">
    <property type="component" value="Unassembled WGS sequence"/>
</dbReference>
<protein>
    <submittedName>
        <fullName evidence="1">Uncharacterized protein</fullName>
    </submittedName>
</protein>
<reference evidence="1 2" key="1">
    <citation type="submission" date="2017-10" db="EMBL/GenBank/DDBJ databases">
        <title>The draft genome sequence of Lewinella nigricans NBRC 102662.</title>
        <authorList>
            <person name="Wang K."/>
        </authorList>
    </citation>
    <scope>NUCLEOTIDE SEQUENCE [LARGE SCALE GENOMIC DNA]</scope>
    <source>
        <strain evidence="1 2">NBRC 102662</strain>
    </source>
</reference>
<dbReference type="EMBL" id="PDUD01000002">
    <property type="protein sequence ID" value="PHN08146.1"/>
    <property type="molecule type" value="Genomic_DNA"/>
</dbReference>
<sequence>MITLLIILSSCKKEISPPAQTNWYGYIGNWENVNAFAGSIDRITITQRAIDQLSVQLWSSCGTEACETGLFSYSQSDLREAVLPMKVLVDNQELSVGLRVSASGKLELKAIEDKAGAFEPQFFSWAQTASFYQQVGPADARSMLLTTNRINGSPRDPDNLLTSGSILIFQTNQGRLGKIQVHGNDFYLSLRWQIWAEDGTIYRSFDRFPFYKIGYYDLDEGQLDESADHLYSDFFWSLDNNQSIRWLEPLNGAAFAVYHLK</sequence>
<comment type="caution">
    <text evidence="1">The sequence shown here is derived from an EMBL/GenBank/DDBJ whole genome shotgun (WGS) entry which is preliminary data.</text>
</comment>
<accession>A0A2D0NIE8</accession>
<evidence type="ECO:0000313" key="1">
    <source>
        <dbReference type="EMBL" id="PHN08146.1"/>
    </source>
</evidence>
<organism evidence="1 2">
    <name type="scientific">Flavilitoribacter nigricans (strain ATCC 23147 / DSM 23189 / NBRC 102662 / NCIMB 1420 / SS-2)</name>
    <name type="common">Lewinella nigricans</name>
    <dbReference type="NCBI Taxonomy" id="1122177"/>
    <lineage>
        <taxon>Bacteria</taxon>
        <taxon>Pseudomonadati</taxon>
        <taxon>Bacteroidota</taxon>
        <taxon>Saprospiria</taxon>
        <taxon>Saprospirales</taxon>
        <taxon>Lewinellaceae</taxon>
        <taxon>Flavilitoribacter</taxon>
    </lineage>
</organism>
<proteinExistence type="predicted"/>